<evidence type="ECO:0000256" key="3">
    <source>
        <dbReference type="ARBA" id="ARBA00037882"/>
    </source>
</evidence>
<evidence type="ECO:0000313" key="6">
    <source>
        <dbReference type="EMBL" id="SDZ77232.1"/>
    </source>
</evidence>
<name>A0A1H3VSY9_9BACI</name>
<evidence type="ECO:0000259" key="4">
    <source>
        <dbReference type="Pfam" id="PF03781"/>
    </source>
</evidence>
<evidence type="ECO:0000256" key="1">
    <source>
        <dbReference type="ARBA" id="ARBA00023002"/>
    </source>
</evidence>
<dbReference type="AlphaFoldDB" id="A0A1H3VSY9"/>
<dbReference type="NCBIfam" id="TIGR03440">
    <property type="entry name" value="egtB_TIGR03440"/>
    <property type="match status" value="1"/>
</dbReference>
<comment type="pathway">
    <text evidence="3">Amino-acid biosynthesis; ergothioneine biosynthesis.</text>
</comment>
<keyword evidence="7" id="KW-1185">Reference proteome</keyword>
<dbReference type="RefSeq" id="WP_093041170.1">
    <property type="nucleotide sequence ID" value="NZ_FNQR01000001.1"/>
</dbReference>
<dbReference type="OrthoDB" id="9768004at2"/>
<dbReference type="SUPFAM" id="SSF56436">
    <property type="entry name" value="C-type lectin-like"/>
    <property type="match status" value="1"/>
</dbReference>
<keyword evidence="2" id="KW-0408">Iron</keyword>
<dbReference type="Gene3D" id="3.90.1580.10">
    <property type="entry name" value="paralog of FGE (formylglycine-generating enzyme)"/>
    <property type="match status" value="2"/>
</dbReference>
<dbReference type="SUPFAM" id="SSF109854">
    <property type="entry name" value="DinB/YfiT-like putative metalloenzymes"/>
    <property type="match status" value="1"/>
</dbReference>
<dbReference type="PANTHER" id="PTHR23150:SF36">
    <property type="entry name" value="HERCYNINE OXYGENASE"/>
    <property type="match status" value="1"/>
</dbReference>
<dbReference type="InterPro" id="IPR005532">
    <property type="entry name" value="SUMF_dom"/>
</dbReference>
<proteinExistence type="predicted"/>
<evidence type="ECO:0000313" key="7">
    <source>
        <dbReference type="Proteomes" id="UP000198584"/>
    </source>
</evidence>
<dbReference type="InterPro" id="IPR034660">
    <property type="entry name" value="DinB/YfiT-like"/>
</dbReference>
<keyword evidence="1" id="KW-0560">Oxidoreductase</keyword>
<dbReference type="GO" id="GO:0052699">
    <property type="term" value="P:ergothioneine biosynthetic process"/>
    <property type="evidence" value="ECO:0007669"/>
    <property type="project" value="InterPro"/>
</dbReference>
<sequence length="417" mass="49090">METTLREMTLAYREIRGHTEKLVSNLNTEDFMVQAATHVSPTKWHLAHTTWFFEKFILEAYQSGYRHFNNEFNYLFNSYYETVGEPYPQSQRGAITRPTVAETLSYRKYVDEQLLDLLEKVEGKDAEKINQLVEIGLHHEQQHQELILMDVKYNFSFNPLYPAFQERKDQPSSEAPELHFHDIEGGLVEVGHDGNGFAFDNEGPRHKTYLERYRLANRPVTNGEFLEFMNDNGYQTSHYWLSDGWQKVNEEKWSHPQYWVKQDGEWYIFTLAGLKKLDLHAPVVHVSFYEADAYARWAGKRLPTEQEWEYAMEDQEIEGNFMENGSYHPNAYYDGGMFDKAFGETWEWTQSPYVPYPRNKPLDGSLGEYNAKFMANQMVLKGGSCVTPRSHTRLTYRNFFYPDMKWQFSGFRLADNG</sequence>
<reference evidence="6 7" key="1">
    <citation type="submission" date="2016-10" db="EMBL/GenBank/DDBJ databases">
        <authorList>
            <person name="de Groot N.N."/>
        </authorList>
    </citation>
    <scope>NUCLEOTIDE SEQUENCE [LARGE SCALE GENOMIC DNA]</scope>
    <source>
        <strain evidence="6 7">CCM7597</strain>
    </source>
</reference>
<feature type="domain" description="DinB-like" evidence="5">
    <location>
        <begin position="12"/>
        <end position="147"/>
    </location>
</feature>
<dbReference type="InterPro" id="IPR024775">
    <property type="entry name" value="DinB-like"/>
</dbReference>
<dbReference type="Pfam" id="PF03781">
    <property type="entry name" value="FGE-sulfatase"/>
    <property type="match status" value="2"/>
</dbReference>
<dbReference type="EMBL" id="FNQR01000001">
    <property type="protein sequence ID" value="SDZ77232.1"/>
    <property type="molecule type" value="Genomic_DNA"/>
</dbReference>
<dbReference type="STRING" id="571932.SAMN05421743_101144"/>
<dbReference type="Proteomes" id="UP000198584">
    <property type="component" value="Unassembled WGS sequence"/>
</dbReference>
<dbReference type="Pfam" id="PF12867">
    <property type="entry name" value="DinB_2"/>
    <property type="match status" value="1"/>
</dbReference>
<organism evidence="6 7">
    <name type="scientific">Thalassobacillus cyri</name>
    <dbReference type="NCBI Taxonomy" id="571932"/>
    <lineage>
        <taxon>Bacteria</taxon>
        <taxon>Bacillati</taxon>
        <taxon>Bacillota</taxon>
        <taxon>Bacilli</taxon>
        <taxon>Bacillales</taxon>
        <taxon>Bacillaceae</taxon>
        <taxon>Thalassobacillus</taxon>
    </lineage>
</organism>
<evidence type="ECO:0000259" key="5">
    <source>
        <dbReference type="Pfam" id="PF12867"/>
    </source>
</evidence>
<dbReference type="InterPro" id="IPR016187">
    <property type="entry name" value="CTDL_fold"/>
</dbReference>
<dbReference type="PANTHER" id="PTHR23150">
    <property type="entry name" value="SULFATASE MODIFYING FACTOR 1, 2"/>
    <property type="match status" value="1"/>
</dbReference>
<dbReference type="InterPro" id="IPR051043">
    <property type="entry name" value="Sulfatase_Mod_Factor_Kinase"/>
</dbReference>
<feature type="domain" description="Sulfatase-modifying factor enzyme-like" evidence="4">
    <location>
        <begin position="323"/>
        <end position="414"/>
    </location>
</feature>
<feature type="domain" description="Sulfatase-modifying factor enzyme-like" evidence="4">
    <location>
        <begin position="183"/>
        <end position="312"/>
    </location>
</feature>
<accession>A0A1H3VSY9</accession>
<gene>
    <name evidence="6" type="ORF">SAMN05421743_101144</name>
</gene>
<evidence type="ECO:0000256" key="2">
    <source>
        <dbReference type="ARBA" id="ARBA00023004"/>
    </source>
</evidence>
<dbReference type="InterPro" id="IPR042095">
    <property type="entry name" value="SUMF_sf"/>
</dbReference>
<protein>
    <submittedName>
        <fullName evidence="6">Ergothioneine biosynthesis protein EgtB</fullName>
    </submittedName>
</protein>
<dbReference type="InterPro" id="IPR017806">
    <property type="entry name" value="EgtB"/>
</dbReference>